<sequence>MTYEDFLTDCFGELEKLQDNLNKAYDINSFTSWNYDQPSGIITLSKPDRIINFRYYQAGTYSTASKTWKWSWDNENTAKNVVADIDKIKGFGIANKYENLIKGEFPSYDEIGWELSSICCNLIGGIGVYRPVVDSLKIHIVLTELIDNDLAEREKTKYVDCENHDRRRRAFICQHLKEGSKNGFEESFETFEDMEFEYEDDDFVAWCNECEKVRIEEGSLSGKCWEEGKFKIVCEKCYFKIKETNI</sequence>
<reference evidence="1 2" key="1">
    <citation type="submission" date="2018-07" db="EMBL/GenBank/DDBJ databases">
        <title>Genome assembly of strain KB82.</title>
        <authorList>
            <person name="Kukolya J."/>
            <person name="Horvath B."/>
            <person name="Nagy I."/>
            <person name="Toth A."/>
        </authorList>
    </citation>
    <scope>NUCLEOTIDE SEQUENCE [LARGE SCALE GENOMIC DNA]</scope>
    <source>
        <strain evidence="1 2">Kb82</strain>
    </source>
</reference>
<protein>
    <submittedName>
        <fullName evidence="1">Uncharacterized protein</fullName>
    </submittedName>
</protein>
<dbReference type="InterPro" id="IPR049249">
    <property type="entry name" value="DUF6882"/>
</dbReference>
<dbReference type="RefSeq" id="WP_194138968.1">
    <property type="nucleotide sequence ID" value="NZ_PRDM01000002.1"/>
</dbReference>
<evidence type="ECO:0000313" key="1">
    <source>
        <dbReference type="EMBL" id="MBE8725774.1"/>
    </source>
</evidence>
<proteinExistence type="predicted"/>
<accession>A0ABR9TK83</accession>
<comment type="caution">
    <text evidence="1">The sequence shown here is derived from an EMBL/GenBank/DDBJ whole genome shotgun (WGS) entry which is preliminary data.</text>
</comment>
<organism evidence="1 2">
    <name type="scientific">Flavobacterium hungaricum</name>
    <dbReference type="NCBI Taxonomy" id="2082725"/>
    <lineage>
        <taxon>Bacteria</taxon>
        <taxon>Pseudomonadati</taxon>
        <taxon>Bacteroidota</taxon>
        <taxon>Flavobacteriia</taxon>
        <taxon>Flavobacteriales</taxon>
        <taxon>Flavobacteriaceae</taxon>
        <taxon>Flavobacterium</taxon>
    </lineage>
</organism>
<dbReference type="EMBL" id="PRDM01000002">
    <property type="protein sequence ID" value="MBE8725774.1"/>
    <property type="molecule type" value="Genomic_DNA"/>
</dbReference>
<name>A0ABR9TK83_9FLAO</name>
<dbReference type="Proteomes" id="UP000640614">
    <property type="component" value="Unassembled WGS sequence"/>
</dbReference>
<dbReference type="Pfam" id="PF21813">
    <property type="entry name" value="DUF6882"/>
    <property type="match status" value="1"/>
</dbReference>
<evidence type="ECO:0000313" key="2">
    <source>
        <dbReference type="Proteomes" id="UP000640614"/>
    </source>
</evidence>
<keyword evidence="2" id="KW-1185">Reference proteome</keyword>
<gene>
    <name evidence="1" type="ORF">C4F50_12540</name>
</gene>